<feature type="compositionally biased region" description="Polar residues" evidence="7">
    <location>
        <begin position="1504"/>
        <end position="1514"/>
    </location>
</feature>
<feature type="region of interest" description="Disordered" evidence="7">
    <location>
        <begin position="852"/>
        <end position="874"/>
    </location>
</feature>
<feature type="compositionally biased region" description="Polar residues" evidence="7">
    <location>
        <begin position="1783"/>
        <end position="1808"/>
    </location>
</feature>
<dbReference type="Pfam" id="PF11971">
    <property type="entry name" value="CAMSAP_CH"/>
    <property type="match status" value="1"/>
</dbReference>
<feature type="compositionally biased region" description="Polar residues" evidence="7">
    <location>
        <begin position="1400"/>
        <end position="1427"/>
    </location>
</feature>
<dbReference type="Pfam" id="PF17095">
    <property type="entry name" value="CAMSAP_CC1"/>
    <property type="match status" value="1"/>
</dbReference>
<keyword evidence="3 6" id="KW-0493">Microtubule</keyword>
<dbReference type="InterPro" id="IPR032940">
    <property type="entry name" value="CAMSAP"/>
</dbReference>
<dbReference type="GO" id="GO:0007026">
    <property type="term" value="P:negative regulation of microtubule depolymerization"/>
    <property type="evidence" value="ECO:0007669"/>
    <property type="project" value="TreeGrafter"/>
</dbReference>
<feature type="compositionally biased region" description="Polar residues" evidence="7">
    <location>
        <begin position="1121"/>
        <end position="1154"/>
    </location>
</feature>
<dbReference type="CDD" id="cd22249">
    <property type="entry name" value="UDM1_RNF168_RNF169-like"/>
    <property type="match status" value="1"/>
</dbReference>
<feature type="compositionally biased region" description="Low complexity" evidence="7">
    <location>
        <begin position="1459"/>
        <end position="1474"/>
    </location>
</feature>
<dbReference type="InParanoid" id="A0A6P8ILE5"/>
<dbReference type="Gene3D" id="3.10.20.360">
    <property type="entry name" value="CKK domain"/>
    <property type="match status" value="1"/>
</dbReference>
<evidence type="ECO:0000256" key="5">
    <source>
        <dbReference type="ARBA" id="ARBA00023212"/>
    </source>
</evidence>
<feature type="compositionally biased region" description="Polar residues" evidence="7">
    <location>
        <begin position="650"/>
        <end position="660"/>
    </location>
</feature>
<name>A0A6P8ILE5_ACTTE</name>
<feature type="compositionally biased region" description="Basic residues" evidence="7">
    <location>
        <begin position="1990"/>
        <end position="1999"/>
    </location>
</feature>
<feature type="compositionally biased region" description="Basic and acidic residues" evidence="7">
    <location>
        <begin position="423"/>
        <end position="434"/>
    </location>
</feature>
<dbReference type="SUPFAM" id="SSF47576">
    <property type="entry name" value="Calponin-homology domain, CH-domain"/>
    <property type="match status" value="1"/>
</dbReference>
<feature type="region of interest" description="Disordered" evidence="7">
    <location>
        <begin position="1552"/>
        <end position="1585"/>
    </location>
</feature>
<comment type="subcellular location">
    <subcellularLocation>
        <location evidence="1">Cytoplasm</location>
        <location evidence="1">Cytoskeleton</location>
    </subcellularLocation>
</comment>
<feature type="compositionally biased region" description="Polar residues" evidence="7">
    <location>
        <begin position="730"/>
        <end position="742"/>
    </location>
</feature>
<dbReference type="InterPro" id="IPR001715">
    <property type="entry name" value="CH_dom"/>
</dbReference>
<organism evidence="10 11">
    <name type="scientific">Actinia tenebrosa</name>
    <name type="common">Australian red waratah sea anemone</name>
    <dbReference type="NCBI Taxonomy" id="6105"/>
    <lineage>
        <taxon>Eukaryota</taxon>
        <taxon>Metazoa</taxon>
        <taxon>Cnidaria</taxon>
        <taxon>Anthozoa</taxon>
        <taxon>Hexacorallia</taxon>
        <taxon>Actiniaria</taxon>
        <taxon>Actiniidae</taxon>
        <taxon>Actinia</taxon>
    </lineage>
</organism>
<feature type="region of interest" description="Disordered" evidence="7">
    <location>
        <begin position="968"/>
        <end position="998"/>
    </location>
</feature>
<dbReference type="GO" id="GO:0036449">
    <property type="term" value="C:microtubule minus-end"/>
    <property type="evidence" value="ECO:0007669"/>
    <property type="project" value="TreeGrafter"/>
</dbReference>
<dbReference type="GO" id="GO:0030507">
    <property type="term" value="F:spectrin binding"/>
    <property type="evidence" value="ECO:0007669"/>
    <property type="project" value="InterPro"/>
</dbReference>
<dbReference type="PANTHER" id="PTHR21595:SF0">
    <property type="entry name" value="PATRONIN"/>
    <property type="match status" value="1"/>
</dbReference>
<feature type="compositionally biased region" description="Low complexity" evidence="7">
    <location>
        <begin position="789"/>
        <end position="800"/>
    </location>
</feature>
<dbReference type="InterPro" id="IPR014797">
    <property type="entry name" value="CKK_CAMSAP"/>
</dbReference>
<evidence type="ECO:0000256" key="6">
    <source>
        <dbReference type="PROSITE-ProRule" id="PRU00841"/>
    </source>
</evidence>
<sequence>MSTRESYSELKVDKTPLRVTAVTNYDPFEAKFCASLYWLVFRATEDGGLDEIPPQVTSPIERDAENRITVRSEVIELLTNDEIYGKVCNCIFNNKDPVVGHWAVIQCLSRHGFYVVEEGDIAVTDSTLQQRKPFRKSTHMALMDALMAAYSSKVVTIPQVVQAVRKFAPFNASKELPFDLEDSLLLWINKVCSTLNDNEIKKQKLRAEDLLRDQDKAKRFRFRRDQLQPKIQQLFPVIDDLLKGISDGQCLLGLISFYYPGDINIDDIHFGEDISQEKIVGNIELFRSLCSQHICTSALSLQVEDLMYSSQAMKPNLIALLSEIFYKCEVEEDREVKDIKLRSRSCTDYSEKNDAGIKEAVKENSENHRSSSAPMLASEIIATRCPAVGKKLMDFTKEKNKQRSSTSTASEQNNQEQNKTPRRTFDDKTSEKSKSKQNRSYSLQLDFTDDGEEKVEEKGGVDEEDPFNSIMRKPVLASSKYSAPDRVGGSPRIPPKPEPRLNKRAKQKPRTLALEDWEMEEKDTTDLISPLQKFLRDIHVADLQRSQSLTGLDKTGMEPRRSFHAWQEGTSSSDTNLDMKRSQRISLDFRPNQHLTSSQAYERVRDKPGLQASIKYNEDRGSQDSVKSTDSLTITNKPSSVPTRKDGYFQGNSQSCTSSMSERELKEFEEMEAMVLAQRSKDFSKNTAAKDRDVSEEDVLNASVSSDDMNRFRLEVLQRLSEDKIRNIDRQGSSEQHQSTMHYGNKRVDNENTRQQSSLDPNGDVSEELLSPINESSEPILSLPDTRASTPSTTPSSPCSPLEVAPFMPAFFMTSPANTIDKKAYKNAVAAKNKQERQERMKEALGAEGIEPSVSQTPRSESLMRSKEDMSPRNKSLEALTRGSYTVDKMSVDAAKAAGIPVIGNERVSELTLNAAYRTTTRSVSVPEPLAENLNTPIHDRVSISSSHLVEQGYDGQIPHQLCNIDSQSKSPIGSHAISHEDPRFQSHEDARQFSPRPSEDVVIFDRNSSELFRGSSAYAQERLTHGSHKAMVPNNVRQSYVDVGYGGSVGLPDNRPMNQHSSYQEQFVAEVSNRLTNQEQLSDEIDSSHVRASQNQDPSRTSFVSNTGTYIRNSPRDSRTSFVSTMNTDPRNSFVTQNMSDRNSFVPTPSESIRNSFVSNPGAADVRNSFIGSQGTDFRHSYASSAGAEASGNSAYIMYSSADQGLESRPIYSDQYGTYIKDTYSHQTPKGYQRDAVHDQRMDNEYSSPGQPHKRHSSPGQFGTFRKHPGPPVIQRQPSPGYHYEQHAPTNHNTTPYHTSQITSTMDIGQQGELQYSSSPRNENEQNYRIPTSQQYPIPGHAQTDPHQHSPVMFLQNGSPTYRTQEYRPRSHQEVVDTYRGSIPETNFSPRVNQIQENTFQTVPQSHRTQTGETARTQSPRAQNGKHQPRDSEIRLGTPDRKSQAFTVDLDTGELKEMSTSSESMSPRSPGSTILRSKTFRKGPEEKVFDYDTKQTKEEQKQGKMSPQTSQNEPAVIGGKENVPYSIGTTNSTSWSQSAEALMSVLHNGFPGENKLKNEDGVLASPRRRTKSGSSDSASPAPRISWLTAGLSGCGGQVMLNEKGEIEETQNKEGEEDTATAKHLTFLRLHFDEKRRQIEAEKRRNHEQWEDERRKLGETLFWYSIGRAQGSNNEPGPVRPGKEGSMRIKEPLRVITHPPRVTDYNGPTSSGQPTPPIGISTPLECMSPVTNHPIQSKPNSGYHSPTVEGYQSPRDPGYYIPPSFGHGYNQASPHRPGCHSPSAASPTYQSPMYSQANYPQPTSSQTGYHPRISTHPGSQSPINSRTGYQSPISAAGFQFPTNNEGRPQSANGTGYHGNMQMQGYQADSTAKPNLPVDQDQEYETREFRLSEYPPQATTPSQQHPQNNGPSKSPSRKCWEVSSPTVPPSVPGLVSQSSVGDSDQDVQPQDDNGIYEDEDPSSKKAFSMFIGDDDPEKMKEEGLTPEQKKKRDRFLRNRQKKMEEEKAKRELENEKKRQREQKQRDIEIQKRLDEDERRSESHQRLKQPSTRQPRENGHKPILGSNQPEEHSTFADFSGPQCYVKPSGKSNRKLIINAISHVCLSGTVNNESKERCLQAIAESQGFNFMVLFKDGLKFRGLYMHNPENEQSYKIYGIGPKVITSKMVECVYKYSSGSKEFIKIPSKTLSISVDGVAINKVYWQSNKPNVASKTQSNLKRPPRPPQR</sequence>
<feature type="region of interest" description="Disordered" evidence="7">
    <location>
        <begin position="1083"/>
        <end position="1154"/>
    </location>
</feature>
<protein>
    <submittedName>
        <fullName evidence="11">Uncharacterized protein LOC116302157 isoform X1</fullName>
    </submittedName>
</protein>
<feature type="compositionally biased region" description="Polar residues" evidence="7">
    <location>
        <begin position="403"/>
        <end position="418"/>
    </location>
</feature>
<dbReference type="PANTHER" id="PTHR21595">
    <property type="entry name" value="PATRONIN"/>
    <property type="match status" value="1"/>
</dbReference>
<evidence type="ECO:0000313" key="11">
    <source>
        <dbReference type="RefSeq" id="XP_031567238.1"/>
    </source>
</evidence>
<feature type="compositionally biased region" description="Basic and acidic residues" evidence="7">
    <location>
        <begin position="1976"/>
        <end position="1989"/>
    </location>
</feature>
<dbReference type="Proteomes" id="UP000515163">
    <property type="component" value="Unplaced"/>
</dbReference>
<feature type="compositionally biased region" description="Polar residues" evidence="7">
    <location>
        <begin position="1896"/>
        <end position="1913"/>
    </location>
</feature>
<feature type="compositionally biased region" description="Polar residues" evidence="7">
    <location>
        <begin position="1091"/>
        <end position="1113"/>
    </location>
</feature>
<dbReference type="Pfam" id="PF08683">
    <property type="entry name" value="CAMSAP_CKK"/>
    <property type="match status" value="1"/>
</dbReference>
<comment type="similarity">
    <text evidence="6">Belongs to the CAMSAP1 family.</text>
</comment>
<dbReference type="GO" id="GO:0031175">
    <property type="term" value="P:neuron projection development"/>
    <property type="evidence" value="ECO:0007669"/>
    <property type="project" value="InterPro"/>
</dbReference>
<evidence type="ECO:0000256" key="2">
    <source>
        <dbReference type="ARBA" id="ARBA00022490"/>
    </source>
</evidence>
<evidence type="ECO:0000256" key="7">
    <source>
        <dbReference type="SAM" id="MobiDB-lite"/>
    </source>
</evidence>
<feature type="compositionally biased region" description="Basic and acidic residues" evidence="7">
    <location>
        <begin position="978"/>
        <end position="992"/>
    </location>
</feature>
<accession>A0A6P8ILE5</accession>
<feature type="compositionally biased region" description="Basic and acidic residues" evidence="7">
    <location>
        <begin position="1429"/>
        <end position="1444"/>
    </location>
</feature>
<keyword evidence="2" id="KW-0963">Cytoplasm</keyword>
<gene>
    <name evidence="11" type="primary">LOC116302157</name>
</gene>
<evidence type="ECO:0000256" key="3">
    <source>
        <dbReference type="ARBA" id="ARBA00022701"/>
    </source>
</evidence>
<feature type="domain" description="Calponin-homology (CH)" evidence="8">
    <location>
        <begin position="178"/>
        <end position="329"/>
    </location>
</feature>
<dbReference type="SUPFAM" id="SSF50346">
    <property type="entry name" value="PRC-barrel domain"/>
    <property type="match status" value="1"/>
</dbReference>
<feature type="compositionally biased region" description="Low complexity" evidence="7">
    <location>
        <begin position="1931"/>
        <end position="1951"/>
    </location>
</feature>
<keyword evidence="4" id="KW-0175">Coiled coil</keyword>
<evidence type="ECO:0000256" key="1">
    <source>
        <dbReference type="ARBA" id="ARBA00004245"/>
    </source>
</evidence>
<dbReference type="PROSITE" id="PS50021">
    <property type="entry name" value="CH"/>
    <property type="match status" value="1"/>
</dbReference>
<feature type="compositionally biased region" description="Polar residues" evidence="7">
    <location>
        <begin position="1860"/>
        <end position="1872"/>
    </location>
</feature>
<dbReference type="OrthoDB" id="2125658at2759"/>
<dbReference type="RefSeq" id="XP_031567238.1">
    <property type="nucleotide sequence ID" value="XM_031711378.1"/>
</dbReference>
<feature type="region of interest" description="Disordered" evidence="7">
    <location>
        <begin position="1400"/>
        <end position="1526"/>
    </location>
</feature>
<dbReference type="InterPro" id="IPR038209">
    <property type="entry name" value="CKK_dom_sf"/>
</dbReference>
<dbReference type="Pfam" id="PF25532">
    <property type="entry name" value="CH_CAMSAP2_N"/>
    <property type="match status" value="1"/>
</dbReference>
<feature type="region of interest" description="Disordered" evidence="7">
    <location>
        <begin position="1726"/>
        <end position="2073"/>
    </location>
</feature>
<proteinExistence type="inferred from homology"/>
<keyword evidence="10" id="KW-1185">Reference proteome</keyword>
<dbReference type="GO" id="GO:0031122">
    <property type="term" value="P:cytoplasmic microtubule organization"/>
    <property type="evidence" value="ECO:0007669"/>
    <property type="project" value="TreeGrafter"/>
</dbReference>
<evidence type="ECO:0000259" key="9">
    <source>
        <dbReference type="PROSITE" id="PS51508"/>
    </source>
</evidence>
<feature type="region of interest" description="Disordered" evidence="7">
    <location>
        <begin position="397"/>
        <end position="509"/>
    </location>
</feature>
<dbReference type="KEGG" id="aten:116302157"/>
<dbReference type="InterPro" id="IPR036872">
    <property type="entry name" value="CH_dom_sf"/>
</dbReference>
<feature type="compositionally biased region" description="Polar residues" evidence="7">
    <location>
        <begin position="1840"/>
        <end position="1853"/>
    </location>
</feature>
<feature type="compositionally biased region" description="Basic and acidic residues" evidence="7">
    <location>
        <begin position="2000"/>
        <end position="2043"/>
    </location>
</feature>
<feature type="domain" description="CKK" evidence="9">
    <location>
        <begin position="2078"/>
        <end position="2211"/>
    </location>
</feature>
<feature type="region of interest" description="Disordered" evidence="7">
    <location>
        <begin position="1243"/>
        <end position="1301"/>
    </location>
</feature>
<dbReference type="SMART" id="SM01051">
    <property type="entry name" value="CAMSAP_CKK"/>
    <property type="match status" value="1"/>
</dbReference>
<feature type="compositionally biased region" description="Polar residues" evidence="7">
    <location>
        <begin position="623"/>
        <end position="642"/>
    </location>
</feature>
<comment type="domain">
    <text evidence="6">The CKK domain binds microtubules.</text>
</comment>
<dbReference type="GO" id="GO:0051011">
    <property type="term" value="F:microtubule minus-end binding"/>
    <property type="evidence" value="ECO:0007669"/>
    <property type="project" value="TreeGrafter"/>
</dbReference>
<feature type="compositionally biased region" description="Basic and acidic residues" evidence="7">
    <location>
        <begin position="862"/>
        <end position="874"/>
    </location>
</feature>
<feature type="region of interest" description="Disordered" evidence="7">
    <location>
        <begin position="550"/>
        <end position="663"/>
    </location>
</feature>
<dbReference type="InterPro" id="IPR011033">
    <property type="entry name" value="PRC_barrel-like_sf"/>
</dbReference>
<evidence type="ECO:0000259" key="8">
    <source>
        <dbReference type="PROSITE" id="PS50021"/>
    </source>
</evidence>
<dbReference type="InterPro" id="IPR058042">
    <property type="entry name" value="CAMSAP_N"/>
</dbReference>
<feature type="compositionally biased region" description="Polar residues" evidence="7">
    <location>
        <begin position="1729"/>
        <end position="1744"/>
    </location>
</feature>
<feature type="compositionally biased region" description="Polar residues" evidence="7">
    <location>
        <begin position="1289"/>
        <end position="1301"/>
    </location>
</feature>
<dbReference type="InterPro" id="IPR022613">
    <property type="entry name" value="CH_CAMSAP_2"/>
</dbReference>
<dbReference type="GO" id="GO:0005516">
    <property type="term" value="F:calmodulin binding"/>
    <property type="evidence" value="ECO:0007669"/>
    <property type="project" value="InterPro"/>
</dbReference>
<dbReference type="GeneID" id="116302157"/>
<feature type="region of interest" description="Disordered" evidence="7">
    <location>
        <begin position="1333"/>
        <end position="1358"/>
    </location>
</feature>
<feature type="region of interest" description="Disordered" evidence="7">
    <location>
        <begin position="725"/>
        <end position="800"/>
    </location>
</feature>
<reference evidence="11" key="1">
    <citation type="submission" date="2025-08" db="UniProtKB">
        <authorList>
            <consortium name="RefSeq"/>
        </authorList>
    </citation>
    <scope>IDENTIFICATION</scope>
    <source>
        <tissue evidence="11">Tentacle</tissue>
    </source>
</reference>
<dbReference type="PROSITE" id="PS51508">
    <property type="entry name" value="CKK"/>
    <property type="match status" value="1"/>
</dbReference>
<evidence type="ECO:0000313" key="10">
    <source>
        <dbReference type="Proteomes" id="UP000515163"/>
    </source>
</evidence>
<keyword evidence="5" id="KW-0206">Cytoskeleton</keyword>
<feature type="compositionally biased region" description="Basic and acidic residues" evidence="7">
    <location>
        <begin position="1483"/>
        <end position="1503"/>
    </location>
</feature>
<dbReference type="InterPro" id="IPR031372">
    <property type="entry name" value="CAMSAP_CC1"/>
</dbReference>
<feature type="compositionally biased region" description="Polar residues" evidence="7">
    <location>
        <begin position="1816"/>
        <end position="1833"/>
    </location>
</feature>
<evidence type="ECO:0000256" key="4">
    <source>
        <dbReference type="ARBA" id="ARBA00023054"/>
    </source>
</evidence>